<proteinExistence type="inferred from homology"/>
<feature type="transmembrane region" description="Helical" evidence="4">
    <location>
        <begin position="597"/>
        <end position="621"/>
    </location>
</feature>
<dbReference type="InterPro" id="IPR050327">
    <property type="entry name" value="Proton-linked_MCT"/>
</dbReference>
<feature type="transmembrane region" description="Helical" evidence="4">
    <location>
        <begin position="687"/>
        <end position="708"/>
    </location>
</feature>
<reference evidence="6 7" key="1">
    <citation type="submission" date="2024-02" db="EMBL/GenBank/DDBJ databases">
        <title>De novo assembly and annotation of 12 fungi associated with fruit tree decline syndrome in Ontario, Canada.</title>
        <authorList>
            <person name="Sulman M."/>
            <person name="Ellouze W."/>
            <person name="Ilyukhin E."/>
        </authorList>
    </citation>
    <scope>NUCLEOTIDE SEQUENCE [LARGE SCALE GENOMIC DNA]</scope>
    <source>
        <strain evidence="6 7">M1-105</strain>
    </source>
</reference>
<keyword evidence="7" id="KW-1185">Reference proteome</keyword>
<keyword evidence="4" id="KW-1133">Transmembrane helix</keyword>
<organism evidence="6 7">
    <name type="scientific">Neofusicoccum ribis</name>
    <dbReference type="NCBI Taxonomy" id="45134"/>
    <lineage>
        <taxon>Eukaryota</taxon>
        <taxon>Fungi</taxon>
        <taxon>Dikarya</taxon>
        <taxon>Ascomycota</taxon>
        <taxon>Pezizomycotina</taxon>
        <taxon>Dothideomycetes</taxon>
        <taxon>Dothideomycetes incertae sedis</taxon>
        <taxon>Botryosphaeriales</taxon>
        <taxon>Botryosphaeriaceae</taxon>
        <taxon>Neofusicoccum</taxon>
    </lineage>
</organism>
<dbReference type="Proteomes" id="UP001521116">
    <property type="component" value="Unassembled WGS sequence"/>
</dbReference>
<dbReference type="InterPro" id="IPR011701">
    <property type="entry name" value="MFS"/>
</dbReference>
<feature type="transmembrane region" description="Helical" evidence="4">
    <location>
        <begin position="431"/>
        <end position="452"/>
    </location>
</feature>
<evidence type="ECO:0000313" key="6">
    <source>
        <dbReference type="EMBL" id="KAL1616993.1"/>
    </source>
</evidence>
<feature type="transmembrane region" description="Helical" evidence="4">
    <location>
        <begin position="123"/>
        <end position="147"/>
    </location>
</feature>
<feature type="transmembrane region" description="Helical" evidence="4">
    <location>
        <begin position="97"/>
        <end position="117"/>
    </location>
</feature>
<feature type="transmembrane region" description="Helical" evidence="4">
    <location>
        <begin position="263"/>
        <end position="287"/>
    </location>
</feature>
<evidence type="ECO:0000256" key="1">
    <source>
        <dbReference type="ARBA" id="ARBA00004141"/>
    </source>
</evidence>
<feature type="transmembrane region" description="Helical" evidence="4">
    <location>
        <begin position="458"/>
        <end position="476"/>
    </location>
</feature>
<evidence type="ECO:0000256" key="3">
    <source>
        <dbReference type="SAM" id="MobiDB-lite"/>
    </source>
</evidence>
<feature type="transmembrane region" description="Helical" evidence="4">
    <location>
        <begin position="564"/>
        <end position="585"/>
    </location>
</feature>
<evidence type="ECO:0000259" key="5">
    <source>
        <dbReference type="PROSITE" id="PS50850"/>
    </source>
</evidence>
<dbReference type="InterPro" id="IPR020846">
    <property type="entry name" value="MFS_dom"/>
</dbReference>
<gene>
    <name evidence="6" type="ORF">SLS56_011181</name>
</gene>
<name>A0ABR3SCB2_9PEZI</name>
<feature type="transmembrane region" description="Helical" evidence="4">
    <location>
        <begin position="488"/>
        <end position="509"/>
    </location>
</feature>
<evidence type="ECO:0000256" key="4">
    <source>
        <dbReference type="SAM" id="Phobius"/>
    </source>
</evidence>
<feature type="transmembrane region" description="Helical" evidence="4">
    <location>
        <begin position="159"/>
        <end position="179"/>
    </location>
</feature>
<feature type="region of interest" description="Disordered" evidence="3">
    <location>
        <begin position="1"/>
        <end position="22"/>
    </location>
</feature>
<feature type="transmembrane region" description="Helical" evidence="4">
    <location>
        <begin position="236"/>
        <end position="257"/>
    </location>
</feature>
<dbReference type="PROSITE" id="PS50850">
    <property type="entry name" value="MFS"/>
    <property type="match status" value="1"/>
</dbReference>
<dbReference type="PANTHER" id="PTHR11360">
    <property type="entry name" value="MONOCARBOXYLATE TRANSPORTER"/>
    <property type="match status" value="1"/>
</dbReference>
<dbReference type="InterPro" id="IPR036259">
    <property type="entry name" value="MFS_trans_sf"/>
</dbReference>
<protein>
    <recommendedName>
        <fullName evidence="5">Major facilitator superfamily (MFS) profile domain-containing protein</fullName>
    </recommendedName>
</protein>
<keyword evidence="4" id="KW-0812">Transmembrane</keyword>
<keyword evidence="4" id="KW-0472">Membrane</keyword>
<feature type="transmembrane region" description="Helical" evidence="4">
    <location>
        <begin position="654"/>
        <end position="675"/>
    </location>
</feature>
<feature type="transmembrane region" description="Helical" evidence="4">
    <location>
        <begin position="65"/>
        <end position="85"/>
    </location>
</feature>
<dbReference type="Pfam" id="PF07690">
    <property type="entry name" value="MFS_1"/>
    <property type="match status" value="2"/>
</dbReference>
<comment type="subcellular location">
    <subcellularLocation>
        <location evidence="1">Membrane</location>
        <topology evidence="1">Multi-pass membrane protein</topology>
    </subcellularLocation>
</comment>
<feature type="transmembrane region" description="Helical" evidence="4">
    <location>
        <begin position="332"/>
        <end position="354"/>
    </location>
</feature>
<evidence type="ECO:0000256" key="2">
    <source>
        <dbReference type="ARBA" id="ARBA00006727"/>
    </source>
</evidence>
<feature type="transmembrane region" description="Helical" evidence="4">
    <location>
        <begin position="728"/>
        <end position="754"/>
    </location>
</feature>
<comment type="similarity">
    <text evidence="2">Belongs to the major facilitator superfamily. Monocarboxylate porter (TC 2.A.1.13) family.</text>
</comment>
<dbReference type="SUPFAM" id="SSF103473">
    <property type="entry name" value="MFS general substrate transporter"/>
    <property type="match status" value="2"/>
</dbReference>
<feature type="transmembrane region" description="Helical" evidence="4">
    <location>
        <begin position="30"/>
        <end position="53"/>
    </location>
</feature>
<dbReference type="PANTHER" id="PTHR11360:SF287">
    <property type="entry name" value="MFS MONOCARBOXYLATE TRANSPORTER"/>
    <property type="match status" value="1"/>
</dbReference>
<feature type="domain" description="Major facilitator superfamily (MFS) profile" evidence="5">
    <location>
        <begin position="563"/>
        <end position="760"/>
    </location>
</feature>
<feature type="transmembrane region" description="Helical" evidence="4">
    <location>
        <begin position="299"/>
        <end position="320"/>
    </location>
</feature>
<comment type="caution">
    <text evidence="6">The sequence shown here is derived from an EMBL/GenBank/DDBJ whole genome shotgun (WGS) entry which is preliminary data.</text>
</comment>
<feature type="transmembrane region" description="Helical" evidence="4">
    <location>
        <begin position="628"/>
        <end position="648"/>
    </location>
</feature>
<feature type="transmembrane region" description="Helical" evidence="4">
    <location>
        <begin position="521"/>
        <end position="543"/>
    </location>
</feature>
<dbReference type="Gene3D" id="1.20.1250.20">
    <property type="entry name" value="MFS general substrate transporter like domains"/>
    <property type="match status" value="4"/>
</dbReference>
<feature type="transmembrane region" description="Helical" evidence="4">
    <location>
        <begin position="185"/>
        <end position="209"/>
    </location>
</feature>
<dbReference type="EMBL" id="JAJVDC020000245">
    <property type="protein sequence ID" value="KAL1616993.1"/>
    <property type="molecule type" value="Genomic_DNA"/>
</dbReference>
<accession>A0ABR3SCB2</accession>
<evidence type="ECO:0000313" key="7">
    <source>
        <dbReference type="Proteomes" id="UP001521116"/>
    </source>
</evidence>
<sequence>MDRADLEQVHREEHAPRAENHDAEGGLQSWLTVAGSALVYFASFGYMNSFGFFQDYYQLNYLENYAPSLIAFIGTLQLGLMNLVGPVAGVLSDAYGLNWLYPVAAAGTIVSCVSLSFTQPGQIWQQFLSQGVLFGLTVAFGTQTALAVAGQHFRRRRSFAMGIVAGGSSAGGVCLPIMFSRLVPLIGFGWAVRIAALILLCCYVIVILISRPKLPPKRLKSAGDVFDFSGFRDMRYSVLAAANLVGNLGLYVPYYYIASNPTTVIAFTCLYGFCSGIFISVMPSAVAQISPEEKIGARLGAFSSVSAVAVLIGTPIGGSFVKNGTLDEYEKLIVYAGVTTTAAGLLILAARLLCFPFAFGVLQDYYSTHEPFASEGSNIAMIGTVNLVGAPSTPQTSICSSTARKGIMYLGSPFVLSFLQRRPQYRRMSSIAGLFILSGSLALSSFSTHVWHLILTQGVLYAIGGSILYHPILIYIDEWFVRRKGLAFGIMWAGTAISGVSVPYIYTWALSRYSFATALRAWSIVTFIAPGLLLSSAKPRLPVTRSSHAPRRSLSLRFVLTRRFLFYQLGNVLQGLGYFIPSIYLPSYARSLGMGSAAATTPLVLLNLGTFVGSICAGALTDRFDPTVVILGLAVGAALGCFFLWGFTISATAGLLYVFAIAYGLTAGSFSSTWPGVIKDVARGNEAVLGMGPAFGLLAAGRGIGSIASGPLSEALLKMSLRSGEGGFGYGTEYGTLIVFTGVAMLLGGTSFGAKRFGFM</sequence>